<dbReference type="Gene3D" id="1.20.1270.50">
    <property type="entry name" value="Glycoside hydrolase family 38, central domain"/>
    <property type="match status" value="3"/>
</dbReference>
<dbReference type="InterPro" id="IPR013780">
    <property type="entry name" value="Glyco_hydro_b"/>
</dbReference>
<comment type="cofactor">
    <cofactor evidence="11">
        <name>Zn(2+)</name>
        <dbReference type="ChEBI" id="CHEBI:29105"/>
    </cofactor>
    <text evidence="11">Binds 1 zinc ion per subunit.</text>
</comment>
<dbReference type="InterPro" id="IPR011013">
    <property type="entry name" value="Gal_mutarotase_sf_dom"/>
</dbReference>
<dbReference type="OrthoDB" id="2016903at2759"/>
<dbReference type="FunFam" id="3.20.110.10:FF:000001">
    <property type="entry name" value="Alpha-mannosidase"/>
    <property type="match status" value="1"/>
</dbReference>
<dbReference type="Gene3D" id="2.70.98.30">
    <property type="entry name" value="Golgi alpha-mannosidase II, domain 4"/>
    <property type="match status" value="1"/>
</dbReference>
<evidence type="ECO:0000256" key="11">
    <source>
        <dbReference type="RuleBase" id="RU361199"/>
    </source>
</evidence>
<dbReference type="EC" id="3.2.1.-" evidence="11"/>
<dbReference type="GO" id="GO:0005764">
    <property type="term" value="C:lysosome"/>
    <property type="evidence" value="ECO:0007669"/>
    <property type="project" value="TreeGrafter"/>
</dbReference>
<keyword evidence="8" id="KW-1015">Disulfide bond</keyword>
<keyword evidence="7 11" id="KW-0862">Zinc</keyword>
<feature type="domain" description="Glycoside hydrolase family 38 central" evidence="12">
    <location>
        <begin position="539"/>
        <end position="601"/>
    </location>
</feature>
<evidence type="ECO:0000313" key="13">
    <source>
        <dbReference type="EMBL" id="CAD7240479.1"/>
    </source>
</evidence>
<keyword evidence="4 11" id="KW-0479">Metal-binding</keyword>
<dbReference type="SUPFAM" id="SSF88688">
    <property type="entry name" value="Families 57/38 glycoside transferase middle domain"/>
    <property type="match status" value="2"/>
</dbReference>
<dbReference type="InterPro" id="IPR011330">
    <property type="entry name" value="Glyco_hydro/deAcase_b/a-brl"/>
</dbReference>
<keyword evidence="9" id="KW-0325">Glycoprotein</keyword>
<dbReference type="EMBL" id="CAJPEV010000035">
    <property type="protein sequence ID" value="CAG0879219.1"/>
    <property type="molecule type" value="Genomic_DNA"/>
</dbReference>
<evidence type="ECO:0000256" key="8">
    <source>
        <dbReference type="ARBA" id="ARBA00023157"/>
    </source>
</evidence>
<dbReference type="Gene3D" id="2.60.40.1360">
    <property type="match status" value="1"/>
</dbReference>
<dbReference type="InterPro" id="IPR015341">
    <property type="entry name" value="Glyco_hydro_38_cen"/>
</dbReference>
<evidence type="ECO:0000256" key="10">
    <source>
        <dbReference type="ARBA" id="ARBA00023295"/>
    </source>
</evidence>
<dbReference type="AlphaFoldDB" id="A0A7R8X0J2"/>
<sequence>MQGCPTPKPGVLNVHLVSHSHDDLGWLKTVDQYYYGANNTIQRAGVQYILDSVMEELFRDPVKRFIQVETGFFAMWWAEQSEEMKEKVRVLIEEGRLEFIGGGWSMNDEATAHYSSIIDNVAWGMRRAPNRLRYLAEEFGTCGRPRVAWQIDPFGHSREQAAIFAGMGFDGLFFGRLDYRDKEQRVANKTMEIVWHGTEDFVNDPTRDLFTGVLFNHYSPPPGFCFDILCDDVIIDNPRSPGYNVPSKVDEFVTWAEKASAGFRTKHVMATMGNDFNYQDAHVWYKNLDKLIKYVNEQRGDTVHLLYSTPSCYLKSIQEDSSVQWPEKMDDFFPYASDNNSYWTGYFSSRPTFKRFIRTSDLFLQVVASMGKQLGSAFPSPGSEENLSQMREVMGVNMHHDAVTGTAKQHVTDDYYRLISLGLDATWTVVRDALKSMMGGGGTLEMSHCPFLNISSCEVSENENTLILTLYNPLGRPRMSKRERHPSRHLCEMTPSGHVLPSDGLTPFPYVYPALTHPPSRCILDVARIDPFRPDQARESWVPGTIMEMDHFGKQLGSAFPSPGSEENLSQMREVMGVNMHHDAVTGTAKQHVTDDYYRLISLGLDATWTVVRDALKSMMGGGGTLEMSHCPFLNISSCEVSENENTLILTLYNPLGRPRSHPARVPVPPAGGGDAPVYHVYDHTGAELTVDVMPIPGPVLTVPGRSSSAKFELVFLASLPPMGFANFYITRAGSKSKSGVVRKTEILDDDAADFTLSNSEVSVTFNGETRMTKGMKRRDTRRGFTQELLYYNSMEGNNSEAQFRASGAYILRPNGTDPVSPGKASRTIVYRGDVVEEVHQEYGSWLSQVVRLYGSSPWLEVKWLVGPIPFQDGVGKEVINRMCLDMATGGKFHTDSNGRESLTRTRDTRESFTLGEEFEPVAGNYYPINSRLFLRDEAQGTQFTVLTDRAQGGGSIHDGELELMIHRRCLYDDAFGVEEALNETAHGEGLVASGSHYALLSELSEGMGVIKEEEKRIFYEPLPIFSPTTMTLQDFTSAPMNQRSLLKTALPEGINLLTLENWRGGSLLLRLEHFVERKENGQPVTLDIKDLFVDLDVVSVEEVTLDGNKPLDSTKRLCWKTAHQPCSGAEEKLETNPDTERLNTVVTLEPMTIRSFLLETAASNAIKP</sequence>
<accession>A0A7R8X0J2</accession>
<keyword evidence="6 11" id="KW-0378">Hydrolase</keyword>
<dbReference type="FunFam" id="1.20.1270.50:FF:000003">
    <property type="entry name" value="Alpha-mannosidase"/>
    <property type="match status" value="2"/>
</dbReference>
<dbReference type="PANTHER" id="PTHR11607">
    <property type="entry name" value="ALPHA-MANNOSIDASE"/>
    <property type="match status" value="1"/>
</dbReference>
<dbReference type="InterPro" id="IPR027291">
    <property type="entry name" value="Glyco_hydro_38_N_sf"/>
</dbReference>
<dbReference type="Pfam" id="PF09261">
    <property type="entry name" value="Alpha-mann_mid"/>
    <property type="match status" value="2"/>
</dbReference>
<dbReference type="Pfam" id="PF07748">
    <property type="entry name" value="Glyco_hydro_38C"/>
    <property type="match status" value="1"/>
</dbReference>
<keyword evidence="14" id="KW-1185">Reference proteome</keyword>
<evidence type="ECO:0000256" key="9">
    <source>
        <dbReference type="ARBA" id="ARBA00023180"/>
    </source>
</evidence>
<evidence type="ECO:0000256" key="2">
    <source>
        <dbReference type="ARBA" id="ARBA00009792"/>
    </source>
</evidence>
<name>A0A7R8X0J2_9CRUS</name>
<dbReference type="InterPro" id="IPR028995">
    <property type="entry name" value="Glyco_hydro_57/38_cen_sf"/>
</dbReference>
<dbReference type="InterPro" id="IPR011682">
    <property type="entry name" value="Glyco_hydro_38_C"/>
</dbReference>
<dbReference type="Gene3D" id="2.60.40.1180">
    <property type="entry name" value="Golgi alpha-mannosidase II"/>
    <property type="match status" value="2"/>
</dbReference>
<keyword evidence="5" id="KW-0732">Signal</keyword>
<organism evidence="13">
    <name type="scientific">Darwinula stevensoni</name>
    <dbReference type="NCBI Taxonomy" id="69355"/>
    <lineage>
        <taxon>Eukaryota</taxon>
        <taxon>Metazoa</taxon>
        <taxon>Ecdysozoa</taxon>
        <taxon>Arthropoda</taxon>
        <taxon>Crustacea</taxon>
        <taxon>Oligostraca</taxon>
        <taxon>Ostracoda</taxon>
        <taxon>Podocopa</taxon>
        <taxon>Podocopida</taxon>
        <taxon>Darwinulocopina</taxon>
        <taxon>Darwinuloidea</taxon>
        <taxon>Darwinulidae</taxon>
        <taxon>Darwinula</taxon>
    </lineage>
</organism>
<dbReference type="Proteomes" id="UP000677054">
    <property type="component" value="Unassembled WGS sequence"/>
</dbReference>
<dbReference type="Gene3D" id="3.20.110.10">
    <property type="entry name" value="Glycoside hydrolase 38, N terminal domain"/>
    <property type="match status" value="1"/>
</dbReference>
<dbReference type="InterPro" id="IPR037094">
    <property type="entry name" value="Glyco_hydro_38_cen_sf"/>
</dbReference>
<dbReference type="FunFam" id="2.70.98.30:FF:000003">
    <property type="entry name" value="Alpha-mannosidase"/>
    <property type="match status" value="1"/>
</dbReference>
<evidence type="ECO:0000256" key="7">
    <source>
        <dbReference type="ARBA" id="ARBA00022833"/>
    </source>
</evidence>
<comment type="catalytic activity">
    <reaction evidence="1">
        <text>Hydrolysis of terminal, non-reducing alpha-D-mannose residues in alpha-D-mannosides.</text>
        <dbReference type="EC" id="3.2.1.24"/>
    </reaction>
</comment>
<evidence type="ECO:0000256" key="5">
    <source>
        <dbReference type="ARBA" id="ARBA00022729"/>
    </source>
</evidence>
<reference evidence="13" key="1">
    <citation type="submission" date="2020-11" db="EMBL/GenBank/DDBJ databases">
        <authorList>
            <person name="Tran Van P."/>
        </authorList>
    </citation>
    <scope>NUCLEOTIDE SEQUENCE</scope>
</reference>
<dbReference type="InterPro" id="IPR000602">
    <property type="entry name" value="Glyco_hydro_38_N"/>
</dbReference>
<dbReference type="SMART" id="SM00872">
    <property type="entry name" value="Alpha-mann_mid"/>
    <property type="match status" value="2"/>
</dbReference>
<dbReference type="FunFam" id="1.20.1270.50:FF:000002">
    <property type="entry name" value="Alpha-mannosidase"/>
    <property type="match status" value="1"/>
</dbReference>
<proteinExistence type="inferred from homology"/>
<protein>
    <recommendedName>
        <fullName evidence="3 11">Alpha-mannosidase</fullName>
        <ecNumber evidence="11">3.2.1.-</ecNumber>
    </recommendedName>
</protein>
<dbReference type="Pfam" id="PF17677">
    <property type="entry name" value="Glyco_hydro38C2"/>
    <property type="match status" value="1"/>
</dbReference>
<evidence type="ECO:0000256" key="3">
    <source>
        <dbReference type="ARBA" id="ARBA00012752"/>
    </source>
</evidence>
<evidence type="ECO:0000256" key="1">
    <source>
        <dbReference type="ARBA" id="ARBA00000365"/>
    </source>
</evidence>
<dbReference type="GO" id="GO:0006013">
    <property type="term" value="P:mannose metabolic process"/>
    <property type="evidence" value="ECO:0007669"/>
    <property type="project" value="InterPro"/>
</dbReference>
<feature type="domain" description="Glycoside hydrolase family 38 central" evidence="12">
    <location>
        <begin position="341"/>
        <end position="419"/>
    </location>
</feature>
<comment type="similarity">
    <text evidence="2 11">Belongs to the glycosyl hydrolase 38 family.</text>
</comment>
<evidence type="ECO:0000259" key="12">
    <source>
        <dbReference type="SMART" id="SM00872"/>
    </source>
</evidence>
<dbReference type="EMBL" id="LR899552">
    <property type="protein sequence ID" value="CAD7240479.1"/>
    <property type="molecule type" value="Genomic_DNA"/>
</dbReference>
<dbReference type="GO" id="GO:0004559">
    <property type="term" value="F:alpha-mannosidase activity"/>
    <property type="evidence" value="ECO:0007669"/>
    <property type="project" value="UniProtKB-EC"/>
</dbReference>
<dbReference type="SUPFAM" id="SSF88713">
    <property type="entry name" value="Glycoside hydrolase/deacetylase"/>
    <property type="match status" value="1"/>
</dbReference>
<evidence type="ECO:0000256" key="4">
    <source>
        <dbReference type="ARBA" id="ARBA00022723"/>
    </source>
</evidence>
<evidence type="ECO:0000256" key="6">
    <source>
        <dbReference type="ARBA" id="ARBA00022801"/>
    </source>
</evidence>
<dbReference type="InterPro" id="IPR050843">
    <property type="entry name" value="Glycosyl_Hydrlase_38"/>
</dbReference>
<dbReference type="InterPro" id="IPR048534">
    <property type="entry name" value="Man2a1-like_dom"/>
</dbReference>
<dbReference type="GO" id="GO:0046872">
    <property type="term" value="F:metal ion binding"/>
    <property type="evidence" value="ECO:0007669"/>
    <property type="project" value="UniProtKB-KW"/>
</dbReference>
<dbReference type="Pfam" id="PF21260">
    <property type="entry name" value="Laman-like_dom"/>
    <property type="match status" value="1"/>
</dbReference>
<evidence type="ECO:0000313" key="14">
    <source>
        <dbReference type="Proteomes" id="UP000677054"/>
    </source>
</evidence>
<dbReference type="GO" id="GO:0030246">
    <property type="term" value="F:carbohydrate binding"/>
    <property type="evidence" value="ECO:0007669"/>
    <property type="project" value="InterPro"/>
</dbReference>
<dbReference type="Pfam" id="PF01074">
    <property type="entry name" value="Glyco_hydro_38N"/>
    <property type="match status" value="1"/>
</dbReference>
<keyword evidence="10 11" id="KW-0326">Glycosidase</keyword>
<gene>
    <name evidence="13" type="ORF">DSTB1V02_LOCUS502</name>
</gene>
<dbReference type="PANTHER" id="PTHR11607:SF3">
    <property type="entry name" value="LYSOSOMAL ALPHA-MANNOSIDASE"/>
    <property type="match status" value="1"/>
</dbReference>
<dbReference type="CDD" id="cd10810">
    <property type="entry name" value="GH38N_AMII_LAM_like"/>
    <property type="match status" value="1"/>
</dbReference>
<dbReference type="SUPFAM" id="SSF74650">
    <property type="entry name" value="Galactose mutarotase-like"/>
    <property type="match status" value="1"/>
</dbReference>
<dbReference type="InterPro" id="IPR041147">
    <property type="entry name" value="GH38_C"/>
</dbReference>